<dbReference type="Gene3D" id="3.90.1150.10">
    <property type="entry name" value="Aspartate Aminotransferase, domain 1"/>
    <property type="match status" value="1"/>
</dbReference>
<keyword evidence="4" id="KW-1185">Reference proteome</keyword>
<organism evidence="3 4">
    <name type="scientific">Durusdinium trenchii</name>
    <dbReference type="NCBI Taxonomy" id="1381693"/>
    <lineage>
        <taxon>Eukaryota</taxon>
        <taxon>Sar</taxon>
        <taxon>Alveolata</taxon>
        <taxon>Dinophyceae</taxon>
        <taxon>Suessiales</taxon>
        <taxon>Symbiodiniaceae</taxon>
        <taxon>Durusdinium</taxon>
    </lineage>
</organism>
<evidence type="ECO:0000256" key="1">
    <source>
        <dbReference type="SAM" id="SignalP"/>
    </source>
</evidence>
<dbReference type="PANTHER" id="PTHR14237">
    <property type="entry name" value="MOLYBDOPTERIN COFACTOR SULFURASE MOSC"/>
    <property type="match status" value="1"/>
</dbReference>
<keyword evidence="1" id="KW-0732">Signal</keyword>
<evidence type="ECO:0000259" key="2">
    <source>
        <dbReference type="Pfam" id="PF00266"/>
    </source>
</evidence>
<feature type="signal peptide" evidence="1">
    <location>
        <begin position="1"/>
        <end position="17"/>
    </location>
</feature>
<comment type="caution">
    <text evidence="3">The sequence shown here is derived from an EMBL/GenBank/DDBJ whole genome shotgun (WGS) entry which is preliminary data.</text>
</comment>
<dbReference type="InterPro" id="IPR015424">
    <property type="entry name" value="PyrdxlP-dep_Trfase"/>
</dbReference>
<feature type="domain" description="Aminotransferase class V" evidence="2">
    <location>
        <begin position="53"/>
        <end position="428"/>
    </location>
</feature>
<dbReference type="Proteomes" id="UP001642484">
    <property type="component" value="Unassembled WGS sequence"/>
</dbReference>
<dbReference type="InterPro" id="IPR015422">
    <property type="entry name" value="PyrdxlP-dep_Trfase_small"/>
</dbReference>
<dbReference type="PANTHER" id="PTHR14237:SF80">
    <property type="entry name" value="MOLYBDENUM COFACTOR SULFURASE"/>
    <property type="match status" value="1"/>
</dbReference>
<evidence type="ECO:0000313" key="4">
    <source>
        <dbReference type="Proteomes" id="UP001642484"/>
    </source>
</evidence>
<sequence>MVPMYLWLLSFLNDVVGEKSDFLAQHGDSYGYGMQNFEAFVHRELGQRLKGDVYLDYAAAGLYTNTQIDAHAEDLKEQLYGNPHSLSSSAQRSSDSVEAAREAVLEFLGVPKTSSEPEYEVVFTRSCTDSLHLIADMFPWTANRSEYKYLLQNHNSVLGIRDVARDTSVEASVVESEKVDDWLDRLATEIDTDDGPLSLFAYPAEENFAGQIFPLRWSQKIASRQGRLKNWRVLMDAAKFTASHPLNLTEAQPDFVTLSFYKLFGYPTGVGALVIRSATASELKKHYWGGGTVSIAGAGRTASDDVKVFKGRIAEKFEDGTVAFLGIAALKHGFTALEKVGGMVAIEKHTSSLASELHHLLLDLKHSNGEQVIAMYSRDRGLDDGRLVQGPVVTFNILETDGTLISHIEVMADAAKAGIHLRAGMHCNPGAASAKLGLPPEAIAQLAEDPTTQGCGFGPAFVTCSATAVRQVFDGSCGAELHTGKPVQQTFGPELWEMPLGSVRVSLGYLSTYEDVQSLVNFIVNKYRK</sequence>
<dbReference type="Pfam" id="PF00266">
    <property type="entry name" value="Aminotran_5"/>
    <property type="match status" value="1"/>
</dbReference>
<protein>
    <recommendedName>
        <fullName evidence="2">Aminotransferase class V domain-containing protein</fullName>
    </recommendedName>
</protein>
<dbReference type="InterPro" id="IPR000192">
    <property type="entry name" value="Aminotrans_V_dom"/>
</dbReference>
<reference evidence="3 4" key="1">
    <citation type="submission" date="2024-02" db="EMBL/GenBank/DDBJ databases">
        <authorList>
            <person name="Chen Y."/>
            <person name="Shah S."/>
            <person name="Dougan E. K."/>
            <person name="Thang M."/>
            <person name="Chan C."/>
        </authorList>
    </citation>
    <scope>NUCLEOTIDE SEQUENCE [LARGE SCALE GENOMIC DNA]</scope>
</reference>
<feature type="chain" id="PRO_5045233785" description="Aminotransferase class V domain-containing protein" evidence="1">
    <location>
        <begin position="18"/>
        <end position="529"/>
    </location>
</feature>
<accession>A0ABP0RNT3</accession>
<dbReference type="Gene3D" id="3.40.640.10">
    <property type="entry name" value="Type I PLP-dependent aspartate aminotransferase-like (Major domain)"/>
    <property type="match status" value="1"/>
</dbReference>
<dbReference type="InterPro" id="IPR015421">
    <property type="entry name" value="PyrdxlP-dep_Trfase_major"/>
</dbReference>
<name>A0ABP0RNT3_9DINO</name>
<dbReference type="SUPFAM" id="SSF53383">
    <property type="entry name" value="PLP-dependent transferases"/>
    <property type="match status" value="1"/>
</dbReference>
<gene>
    <name evidence="3" type="ORF">CCMP2556_LOCUS47625</name>
</gene>
<proteinExistence type="predicted"/>
<dbReference type="EMBL" id="CAXAMN010026140">
    <property type="protein sequence ID" value="CAK9100926.1"/>
    <property type="molecule type" value="Genomic_DNA"/>
</dbReference>
<evidence type="ECO:0000313" key="3">
    <source>
        <dbReference type="EMBL" id="CAK9100926.1"/>
    </source>
</evidence>